<dbReference type="GO" id="GO:0005886">
    <property type="term" value="C:plasma membrane"/>
    <property type="evidence" value="ECO:0007669"/>
    <property type="project" value="UniProtKB-SubCell"/>
</dbReference>
<feature type="transmembrane region" description="Helical" evidence="8">
    <location>
        <begin position="448"/>
        <end position="469"/>
    </location>
</feature>
<feature type="transmembrane region" description="Helical" evidence="8">
    <location>
        <begin position="360"/>
        <end position="382"/>
    </location>
</feature>
<evidence type="ECO:0000256" key="5">
    <source>
        <dbReference type="ARBA" id="ARBA00023136"/>
    </source>
</evidence>
<feature type="transmembrane region" description="Helical" evidence="8">
    <location>
        <begin position="530"/>
        <end position="550"/>
    </location>
</feature>
<protein>
    <submittedName>
        <fullName evidence="10">Lipoprotein release ABC transporter permease</fullName>
    </submittedName>
</protein>
<feature type="domain" description="ABC3 transporter permease C-terminal" evidence="9">
    <location>
        <begin position="313"/>
        <end position="431"/>
    </location>
</feature>
<sequence length="962" mass="99413">MSTLTRAPAAPEASGASEHRSARGRFTGSWGVALRMARRDVRRHKGRSALILVMVALPTLLLVFAITSAATSQVTGPEQIPSRMGSGVAALDYPVPNAVDQPFDPSVGMSSTGEVAPIPGWVEGGSSFDNAQAISTLTGTTAVPFLEESATTRVDDRRISLQTMAVDARTGLDGKVILRSGRLPQRAGEVLVTEVGVDRGLPTSGPLTLRTGGTEHEVTVVGTARVLSGGGGTYHHLVTPTPFTSGQAGGGWILVGDDPVTWSDVRDLNRHGLLVWSADVLRDPPDVSALSAEQRDMLVFDQDRTGTFVAIGGALLLVITTLLVGPAFAVSAARQRRTLALSASNGATTAQLRHTVLAQALVLGAIAAVTGAALGVLTTWALARQRRAAEWLGLVGPFEVPVVPILLVTATAVASAIIAALLPARRLGRLDIVGVMKGQSVSPRPSKVVFLVGALLAGLGGFAVISLAASQARAQTGGGEVPIVLATIALVVGAVMLAPMTLVGLARVSSRLPVSLRMATRDAGRQRTRSVPAIAAILAGVAVLTMVLIASGSDEEQRRREYVAQNLPGDTSVHAGSETLDAERVERITAGFRAVRPGLVVSPVSAVDTNDPWMTSSTPPTQPFDLRVLNVVPPGCAPEETFGSAAPTDAAEQAGPPPCMLIGTQGMGNAQMSFTNADEITRRLTAIGRESDVAAVLAGAVVIGHAPGSTRVVIDGRVTVMTATQHVDPRENAEVDPAGALDDVRTTTLPAVEVELTKETMGALLSSSLLATTATAKAHGWPTRTSFLTVHDPAGPISQDLSDRLGYGADDDVYLMTERGFVSEYGTIIAVLLGIFTLLLLVITLTSTALTLTEQENDQATLAALGSGRGTRRVMAAAQAFTLCVIGAVLGVAVGIVPGIALAYPLTAQGWNPLTGQSVIGDPVLVFPWPVLLGFAVAVPAVAAGLAAAGIRKAPDATRRTA</sequence>
<keyword evidence="4 8" id="KW-1133">Transmembrane helix</keyword>
<keyword evidence="2" id="KW-1003">Cell membrane</keyword>
<dbReference type="Proteomes" id="UP000628079">
    <property type="component" value="Unassembled WGS sequence"/>
</dbReference>
<accession>A0A8H9KU61</accession>
<feature type="transmembrane region" description="Helical" evidence="8">
    <location>
        <begin position="481"/>
        <end position="509"/>
    </location>
</feature>
<feature type="transmembrane region" description="Helical" evidence="8">
    <location>
        <begin position="308"/>
        <end position="330"/>
    </location>
</feature>
<feature type="compositionally biased region" description="Low complexity" evidence="7">
    <location>
        <begin position="7"/>
        <end position="16"/>
    </location>
</feature>
<feature type="region of interest" description="Disordered" evidence="7">
    <location>
        <begin position="1"/>
        <end position="22"/>
    </location>
</feature>
<evidence type="ECO:0000256" key="3">
    <source>
        <dbReference type="ARBA" id="ARBA00022692"/>
    </source>
</evidence>
<evidence type="ECO:0000259" key="9">
    <source>
        <dbReference type="Pfam" id="PF02687"/>
    </source>
</evidence>
<proteinExistence type="inferred from homology"/>
<comment type="caution">
    <text evidence="10">The sequence shown here is derived from an EMBL/GenBank/DDBJ whole genome shotgun (WGS) entry which is preliminary data.</text>
</comment>
<comment type="similarity">
    <text evidence="6">Belongs to the ABC-4 integral membrane protein family.</text>
</comment>
<evidence type="ECO:0000313" key="10">
    <source>
        <dbReference type="EMBL" id="GGB79127.1"/>
    </source>
</evidence>
<keyword evidence="10" id="KW-0449">Lipoprotein</keyword>
<evidence type="ECO:0000256" key="4">
    <source>
        <dbReference type="ARBA" id="ARBA00022989"/>
    </source>
</evidence>
<dbReference type="PANTHER" id="PTHR30572:SF4">
    <property type="entry name" value="ABC TRANSPORTER PERMEASE YTRF"/>
    <property type="match status" value="1"/>
</dbReference>
<feature type="transmembrane region" description="Helical" evidence="8">
    <location>
        <begin position="927"/>
        <end position="951"/>
    </location>
</feature>
<evidence type="ECO:0000256" key="7">
    <source>
        <dbReference type="SAM" id="MobiDB-lite"/>
    </source>
</evidence>
<feature type="domain" description="ABC3 transporter permease C-terminal" evidence="9">
    <location>
        <begin position="831"/>
        <end position="949"/>
    </location>
</feature>
<dbReference type="RefSeq" id="WP_084099963.1">
    <property type="nucleotide sequence ID" value="NZ_BMEA01000002.1"/>
</dbReference>
<keyword evidence="3 8" id="KW-0812">Transmembrane</keyword>
<dbReference type="GO" id="GO:0022857">
    <property type="term" value="F:transmembrane transporter activity"/>
    <property type="evidence" value="ECO:0007669"/>
    <property type="project" value="TreeGrafter"/>
</dbReference>
<evidence type="ECO:0000256" key="1">
    <source>
        <dbReference type="ARBA" id="ARBA00004651"/>
    </source>
</evidence>
<dbReference type="InterPro" id="IPR003838">
    <property type="entry name" value="ABC3_permease_C"/>
</dbReference>
<dbReference type="AlphaFoldDB" id="A0A8H9KU61"/>
<feature type="transmembrane region" description="Helical" evidence="8">
    <location>
        <begin position="402"/>
        <end position="422"/>
    </location>
</feature>
<dbReference type="Pfam" id="PF02687">
    <property type="entry name" value="FtsX"/>
    <property type="match status" value="2"/>
</dbReference>
<reference evidence="10" key="2">
    <citation type="submission" date="2020-09" db="EMBL/GenBank/DDBJ databases">
        <authorList>
            <person name="Sun Q."/>
            <person name="Zhou Y."/>
        </authorList>
    </citation>
    <scope>NUCLEOTIDE SEQUENCE</scope>
    <source>
        <strain evidence="10">CGMCC 1.10749</strain>
    </source>
</reference>
<keyword evidence="5 8" id="KW-0472">Membrane</keyword>
<evidence type="ECO:0000256" key="8">
    <source>
        <dbReference type="SAM" id="Phobius"/>
    </source>
</evidence>
<dbReference type="PANTHER" id="PTHR30572">
    <property type="entry name" value="MEMBRANE COMPONENT OF TRANSPORTER-RELATED"/>
    <property type="match status" value="1"/>
</dbReference>
<comment type="subcellular location">
    <subcellularLocation>
        <location evidence="1">Cell membrane</location>
        <topology evidence="1">Multi-pass membrane protein</topology>
    </subcellularLocation>
</comment>
<name>A0A8H9KU61_9MICO</name>
<dbReference type="InterPro" id="IPR050250">
    <property type="entry name" value="Macrolide_Exporter_MacB"/>
</dbReference>
<evidence type="ECO:0000256" key="6">
    <source>
        <dbReference type="ARBA" id="ARBA00038076"/>
    </source>
</evidence>
<organism evidence="10 11">
    <name type="scientific">Knoellia flava</name>
    <dbReference type="NCBI Taxonomy" id="913969"/>
    <lineage>
        <taxon>Bacteria</taxon>
        <taxon>Bacillati</taxon>
        <taxon>Actinomycetota</taxon>
        <taxon>Actinomycetes</taxon>
        <taxon>Micrococcales</taxon>
        <taxon>Intrasporangiaceae</taxon>
        <taxon>Knoellia</taxon>
    </lineage>
</organism>
<feature type="transmembrane region" description="Helical" evidence="8">
    <location>
        <begin position="49"/>
        <end position="70"/>
    </location>
</feature>
<evidence type="ECO:0000313" key="11">
    <source>
        <dbReference type="Proteomes" id="UP000628079"/>
    </source>
</evidence>
<reference evidence="10" key="1">
    <citation type="journal article" date="2014" name="Int. J. Syst. Evol. Microbiol.">
        <title>Complete genome sequence of Corynebacterium casei LMG S-19264T (=DSM 44701T), isolated from a smear-ripened cheese.</title>
        <authorList>
            <consortium name="US DOE Joint Genome Institute (JGI-PGF)"/>
            <person name="Walter F."/>
            <person name="Albersmeier A."/>
            <person name="Kalinowski J."/>
            <person name="Ruckert C."/>
        </authorList>
    </citation>
    <scope>NUCLEOTIDE SEQUENCE</scope>
    <source>
        <strain evidence="10">CGMCC 1.10749</strain>
    </source>
</reference>
<dbReference type="EMBL" id="BMEA01000002">
    <property type="protein sequence ID" value="GGB79127.1"/>
    <property type="molecule type" value="Genomic_DNA"/>
</dbReference>
<evidence type="ECO:0000256" key="2">
    <source>
        <dbReference type="ARBA" id="ARBA00022475"/>
    </source>
</evidence>
<feature type="transmembrane region" description="Helical" evidence="8">
    <location>
        <begin position="825"/>
        <end position="853"/>
    </location>
</feature>
<gene>
    <name evidence="10" type="ORF">GCM10011314_18370</name>
</gene>
<feature type="transmembrane region" description="Helical" evidence="8">
    <location>
        <begin position="874"/>
        <end position="907"/>
    </location>
</feature>